<keyword evidence="5" id="KW-0472">Membrane</keyword>
<keyword evidence="3" id="KW-0813">Transport</keyword>
<dbReference type="AlphaFoldDB" id="A0A9W5X423"/>
<keyword evidence="4" id="KW-1003">Cell membrane</keyword>
<evidence type="ECO:0000256" key="5">
    <source>
        <dbReference type="ARBA" id="ARBA00023136"/>
    </source>
</evidence>
<comment type="subcellular location">
    <subcellularLocation>
        <location evidence="1">Cell membrane</location>
        <topology evidence="1">Peripheral membrane protein</topology>
    </subcellularLocation>
</comment>
<accession>A0A9W5X423</accession>
<dbReference type="PANTHER" id="PTHR43166">
    <property type="entry name" value="AMINO ACID IMPORT ATP-BINDING PROTEIN"/>
    <property type="match status" value="1"/>
</dbReference>
<dbReference type="Proteomes" id="UP000621492">
    <property type="component" value="Unassembled WGS sequence"/>
</dbReference>
<evidence type="ECO:0000256" key="1">
    <source>
        <dbReference type="ARBA" id="ARBA00004202"/>
    </source>
</evidence>
<keyword evidence="7" id="KW-1185">Reference proteome</keyword>
<dbReference type="InterPro" id="IPR027417">
    <property type="entry name" value="P-loop_NTPase"/>
</dbReference>
<evidence type="ECO:0000313" key="6">
    <source>
        <dbReference type="EMBL" id="GGB32008.1"/>
    </source>
</evidence>
<dbReference type="PANTHER" id="PTHR43166:SF9">
    <property type="entry name" value="GLUTAMATE_ASPARTATE IMPORT ATP-BINDING PROTEIN GLTL"/>
    <property type="match status" value="1"/>
</dbReference>
<organism evidence="6 7">
    <name type="scientific">Lentibacillus populi</name>
    <dbReference type="NCBI Taxonomy" id="1827502"/>
    <lineage>
        <taxon>Bacteria</taxon>
        <taxon>Bacillati</taxon>
        <taxon>Bacillota</taxon>
        <taxon>Bacilli</taxon>
        <taxon>Bacillales</taxon>
        <taxon>Bacillaceae</taxon>
        <taxon>Lentibacillus</taxon>
    </lineage>
</organism>
<dbReference type="EMBL" id="BMJD01000003">
    <property type="protein sequence ID" value="GGB32008.1"/>
    <property type="molecule type" value="Genomic_DNA"/>
</dbReference>
<evidence type="ECO:0008006" key="8">
    <source>
        <dbReference type="Google" id="ProtNLM"/>
    </source>
</evidence>
<evidence type="ECO:0000256" key="2">
    <source>
        <dbReference type="ARBA" id="ARBA00005417"/>
    </source>
</evidence>
<comment type="caution">
    <text evidence="6">The sequence shown here is derived from an EMBL/GenBank/DDBJ whole genome shotgun (WGS) entry which is preliminary data.</text>
</comment>
<proteinExistence type="inferred from homology"/>
<reference evidence="6" key="2">
    <citation type="submission" date="2020-09" db="EMBL/GenBank/DDBJ databases">
        <authorList>
            <person name="Sun Q."/>
            <person name="Zhou Y."/>
        </authorList>
    </citation>
    <scope>NUCLEOTIDE SEQUENCE</scope>
    <source>
        <strain evidence="6">CGMCC 1.15454</strain>
    </source>
</reference>
<reference evidence="6" key="1">
    <citation type="journal article" date="2014" name="Int. J. Syst. Evol. Microbiol.">
        <title>Complete genome sequence of Corynebacterium casei LMG S-19264T (=DSM 44701T), isolated from a smear-ripened cheese.</title>
        <authorList>
            <consortium name="US DOE Joint Genome Institute (JGI-PGF)"/>
            <person name="Walter F."/>
            <person name="Albersmeier A."/>
            <person name="Kalinowski J."/>
            <person name="Ruckert C."/>
        </authorList>
    </citation>
    <scope>NUCLEOTIDE SEQUENCE</scope>
    <source>
        <strain evidence="6">CGMCC 1.15454</strain>
    </source>
</reference>
<evidence type="ECO:0000256" key="4">
    <source>
        <dbReference type="ARBA" id="ARBA00022475"/>
    </source>
</evidence>
<sequence>MDSNNGLQFSRALGMNPKLILFDGPTSALDPKLVGEVLHVIKDLAKEGRSIVIVTHEMRFAKNVADRACVKLFSTLLSYQYSRHHHFVHFVRLPRCRLLALILW</sequence>
<dbReference type="Gene3D" id="3.40.50.300">
    <property type="entry name" value="P-loop containing nucleotide triphosphate hydrolases"/>
    <property type="match status" value="1"/>
</dbReference>
<evidence type="ECO:0000256" key="3">
    <source>
        <dbReference type="ARBA" id="ARBA00022448"/>
    </source>
</evidence>
<gene>
    <name evidence="6" type="ORF">GCM10011409_06750</name>
</gene>
<dbReference type="GO" id="GO:0005886">
    <property type="term" value="C:plasma membrane"/>
    <property type="evidence" value="ECO:0007669"/>
    <property type="project" value="UniProtKB-SubCell"/>
</dbReference>
<evidence type="ECO:0000313" key="7">
    <source>
        <dbReference type="Proteomes" id="UP000621492"/>
    </source>
</evidence>
<protein>
    <recommendedName>
        <fullName evidence="8">ABC transporter domain-containing protein</fullName>
    </recommendedName>
</protein>
<comment type="similarity">
    <text evidence="2">Belongs to the ABC transporter superfamily.</text>
</comment>
<dbReference type="InterPro" id="IPR050086">
    <property type="entry name" value="MetN_ABC_transporter-like"/>
</dbReference>
<dbReference type="SUPFAM" id="SSF52540">
    <property type="entry name" value="P-loop containing nucleoside triphosphate hydrolases"/>
    <property type="match status" value="1"/>
</dbReference>
<name>A0A9W5X423_9BACI</name>